<dbReference type="AlphaFoldDB" id="A0A066X1S1"/>
<dbReference type="EMBL" id="JMSE01001564">
    <property type="protein sequence ID" value="KDN59965.1"/>
    <property type="molecule type" value="Genomic_DNA"/>
</dbReference>
<reference evidence="2" key="1">
    <citation type="journal article" date="2014" name="Genome Announc.">
        <title>Draft genome sequence of Colletotrichum sublineola, a destructive pathogen of cultivated sorghum.</title>
        <authorList>
            <person name="Baroncelli R."/>
            <person name="Sanz-Martin J.M."/>
            <person name="Rech G.E."/>
            <person name="Sukno S.A."/>
            <person name="Thon M.R."/>
        </authorList>
    </citation>
    <scope>NUCLEOTIDE SEQUENCE [LARGE SCALE GENOMIC DNA]</scope>
    <source>
        <strain evidence="2">TX430BB</strain>
    </source>
</reference>
<sequence length="131" mass="14495">MAILTQSCAGDVSHSVLQDPSARPRWRVDRDPLKFGVEVAGQSLGLAEGTRKPLPIENGLLAVNHELALDPIMDEPVRLASWDIHGIRLLPVSYEFLLISAYDCNGAVHGQHSSTVRPNAYSWQQFMYNSL</sequence>
<dbReference type="Proteomes" id="UP000027238">
    <property type="component" value="Unassembled WGS sequence"/>
</dbReference>
<organism evidence="1 2">
    <name type="scientific">Colletotrichum sublineola</name>
    <name type="common">Sorghum anthracnose fungus</name>
    <dbReference type="NCBI Taxonomy" id="1173701"/>
    <lineage>
        <taxon>Eukaryota</taxon>
        <taxon>Fungi</taxon>
        <taxon>Dikarya</taxon>
        <taxon>Ascomycota</taxon>
        <taxon>Pezizomycotina</taxon>
        <taxon>Sordariomycetes</taxon>
        <taxon>Hypocreomycetidae</taxon>
        <taxon>Glomerellales</taxon>
        <taxon>Glomerellaceae</taxon>
        <taxon>Colletotrichum</taxon>
        <taxon>Colletotrichum graminicola species complex</taxon>
    </lineage>
</organism>
<proteinExistence type="predicted"/>
<gene>
    <name evidence="1" type="ORF">CSUB01_09193</name>
</gene>
<dbReference type="HOGENOM" id="CLU_1927483_0_0_1"/>
<accession>A0A066X1S1</accession>
<protein>
    <submittedName>
        <fullName evidence="1">Uncharacterized protein</fullName>
    </submittedName>
</protein>
<comment type="caution">
    <text evidence="1">The sequence shown here is derived from an EMBL/GenBank/DDBJ whole genome shotgun (WGS) entry which is preliminary data.</text>
</comment>
<keyword evidence="2" id="KW-1185">Reference proteome</keyword>
<name>A0A066X1S1_COLSU</name>
<evidence type="ECO:0000313" key="2">
    <source>
        <dbReference type="Proteomes" id="UP000027238"/>
    </source>
</evidence>
<evidence type="ECO:0000313" key="1">
    <source>
        <dbReference type="EMBL" id="KDN59965.1"/>
    </source>
</evidence>